<feature type="region of interest" description="Disordered" evidence="1">
    <location>
        <begin position="36"/>
        <end position="66"/>
    </location>
</feature>
<dbReference type="AlphaFoldDB" id="A0A7S0WUE0"/>
<organism evidence="2">
    <name type="scientific">Chlamydomonas leiostraca</name>
    <dbReference type="NCBI Taxonomy" id="1034604"/>
    <lineage>
        <taxon>Eukaryota</taxon>
        <taxon>Viridiplantae</taxon>
        <taxon>Chlorophyta</taxon>
        <taxon>core chlorophytes</taxon>
        <taxon>Chlorophyceae</taxon>
        <taxon>CS clade</taxon>
        <taxon>Chlamydomonadales</taxon>
        <taxon>Chlamydomonadaceae</taxon>
        <taxon>Chlamydomonas</taxon>
    </lineage>
</organism>
<reference evidence="2" key="1">
    <citation type="submission" date="2021-01" db="EMBL/GenBank/DDBJ databases">
        <authorList>
            <person name="Corre E."/>
            <person name="Pelletier E."/>
            <person name="Niang G."/>
            <person name="Scheremetjew M."/>
            <person name="Finn R."/>
            <person name="Kale V."/>
            <person name="Holt S."/>
            <person name="Cochrane G."/>
            <person name="Meng A."/>
            <person name="Brown T."/>
            <person name="Cohen L."/>
        </authorList>
    </citation>
    <scope>NUCLEOTIDE SEQUENCE</scope>
    <source>
        <strain evidence="2">SAG 11-49</strain>
    </source>
</reference>
<accession>A0A7S0WUE0</accession>
<evidence type="ECO:0000256" key="1">
    <source>
        <dbReference type="SAM" id="MobiDB-lite"/>
    </source>
</evidence>
<name>A0A7S0WUE0_9CHLO</name>
<protein>
    <submittedName>
        <fullName evidence="2">Uncharacterized protein</fullName>
    </submittedName>
</protein>
<sequence>MSLRPEGASTTTHTVVIAQGGVGGHMREQFRAVASSDSFPSPAIPLRPGRAPALLAPAPKPAASPQQQGPVLVHFRQPRLYHLQLLLQCWVLLPLNEQQQ</sequence>
<feature type="compositionally biased region" description="Low complexity" evidence="1">
    <location>
        <begin position="44"/>
        <end position="66"/>
    </location>
</feature>
<proteinExistence type="predicted"/>
<dbReference type="EMBL" id="HBFB01021040">
    <property type="protein sequence ID" value="CAD8684551.1"/>
    <property type="molecule type" value="Transcribed_RNA"/>
</dbReference>
<evidence type="ECO:0000313" key="2">
    <source>
        <dbReference type="EMBL" id="CAD8684551.1"/>
    </source>
</evidence>
<gene>
    <name evidence="2" type="ORF">CLEI1391_LOCUS11844</name>
</gene>